<dbReference type="FunFam" id="3.40.50.1970:FF:000003">
    <property type="entry name" value="Alcohol dehydrogenase, iron-containing"/>
    <property type="match status" value="1"/>
</dbReference>
<dbReference type="InterPro" id="IPR001670">
    <property type="entry name" value="ADH_Fe/GldA"/>
</dbReference>
<keyword evidence="4" id="KW-0520">NAD</keyword>
<dbReference type="PANTHER" id="PTHR11496">
    <property type="entry name" value="ALCOHOL DEHYDROGENASE"/>
    <property type="match status" value="1"/>
</dbReference>
<keyword evidence="8" id="KW-1185">Reference proteome</keyword>
<dbReference type="Gene3D" id="1.20.1090.10">
    <property type="entry name" value="Dehydroquinate synthase-like - alpha domain"/>
    <property type="match status" value="1"/>
</dbReference>
<dbReference type="InterPro" id="IPR039697">
    <property type="entry name" value="Alcohol_dehydrogenase_Fe"/>
</dbReference>
<dbReference type="GO" id="GO:0004022">
    <property type="term" value="F:alcohol dehydrogenase (NAD+) activity"/>
    <property type="evidence" value="ECO:0007669"/>
    <property type="project" value="TreeGrafter"/>
</dbReference>
<evidence type="ECO:0000259" key="5">
    <source>
        <dbReference type="Pfam" id="PF00465"/>
    </source>
</evidence>
<accession>A0A7T4R1G3</accession>
<dbReference type="Pfam" id="PF00465">
    <property type="entry name" value="Fe-ADH"/>
    <property type="match status" value="1"/>
</dbReference>
<evidence type="ECO:0000259" key="6">
    <source>
        <dbReference type="Pfam" id="PF25137"/>
    </source>
</evidence>
<sequence length="396" mass="41628">MSSSHYYQYTMRTALHCAAGSIIRLPALFDGMGAKRVVLYSDTGLRQAGIVDKVISVFANGASNKAKLVGVYTEISQDAGCESVNEATAFARSVGADAILAVGGGSVLDASKGVKYSLQHGASDITELLQSGIKLESWPKAQHSAIPHIGVPTTAGTGAEVSPVAVFYNESLGIKTNLVAPFLEPDMAVLDANLTLGLPPSLTAATGMDALTHALEAIASPTSNALTDAHAFHAAQLIVENLPKVIERGDDVIARSNMLQASSMAIDAFGGSLNAIPVHNCAHAFGSMFHIPHGDANAALLPVVMEACQDFYRGKGRRLAKALNLPQEGDDLELVHNCIGFLKDFQRNIGCTTEFSRWNATQDKKGEIVVAIASDPAAMFYPIPADAVSKIIQAVS</sequence>
<dbReference type="PANTHER" id="PTHR11496:SF102">
    <property type="entry name" value="ALCOHOL DEHYDROGENASE 4"/>
    <property type="match status" value="1"/>
</dbReference>
<reference evidence="7 8" key="1">
    <citation type="submission" date="2020-12" db="EMBL/GenBank/DDBJ databases">
        <authorList>
            <person name="Shan Y."/>
        </authorList>
    </citation>
    <scope>NUCLEOTIDE SEQUENCE [LARGE SCALE GENOMIC DNA]</scope>
    <source>
        <strain evidence="8">csc3.9</strain>
    </source>
</reference>
<organism evidence="7 8">
    <name type="scientific">Spongiibacter nanhainus</name>
    <dbReference type="NCBI Taxonomy" id="2794344"/>
    <lineage>
        <taxon>Bacteria</taxon>
        <taxon>Pseudomonadati</taxon>
        <taxon>Pseudomonadota</taxon>
        <taxon>Gammaproteobacteria</taxon>
        <taxon>Cellvibrionales</taxon>
        <taxon>Spongiibacteraceae</taxon>
        <taxon>Spongiibacter</taxon>
    </lineage>
</organism>
<evidence type="ECO:0000313" key="7">
    <source>
        <dbReference type="EMBL" id="QQD18714.1"/>
    </source>
</evidence>
<gene>
    <name evidence="7" type="ORF">I6N98_02255</name>
</gene>
<evidence type="ECO:0000256" key="2">
    <source>
        <dbReference type="ARBA" id="ARBA00007358"/>
    </source>
</evidence>
<dbReference type="Pfam" id="PF25137">
    <property type="entry name" value="ADH_Fe_C"/>
    <property type="match status" value="1"/>
</dbReference>
<comment type="similarity">
    <text evidence="2">Belongs to the iron-containing alcohol dehydrogenase family.</text>
</comment>
<dbReference type="InterPro" id="IPR056798">
    <property type="entry name" value="ADH_Fe_C"/>
</dbReference>
<comment type="cofactor">
    <cofactor evidence="1">
        <name>Fe cation</name>
        <dbReference type="ChEBI" id="CHEBI:24875"/>
    </cofactor>
</comment>
<feature type="domain" description="Fe-containing alcohol dehydrogenase-like C-terminal" evidence="6">
    <location>
        <begin position="203"/>
        <end position="373"/>
    </location>
</feature>
<dbReference type="CDD" id="cd14863">
    <property type="entry name" value="Fe-ADH-like"/>
    <property type="match status" value="1"/>
</dbReference>
<dbReference type="RefSeq" id="WP_198570204.1">
    <property type="nucleotide sequence ID" value="NZ_CP066167.1"/>
</dbReference>
<evidence type="ECO:0000313" key="8">
    <source>
        <dbReference type="Proteomes" id="UP000596063"/>
    </source>
</evidence>
<dbReference type="PROSITE" id="PS00913">
    <property type="entry name" value="ADH_IRON_1"/>
    <property type="match status" value="1"/>
</dbReference>
<dbReference type="InterPro" id="IPR018211">
    <property type="entry name" value="ADH_Fe_CS"/>
</dbReference>
<dbReference type="KEGG" id="snan:I6N98_02255"/>
<proteinExistence type="inferred from homology"/>
<keyword evidence="3" id="KW-0560">Oxidoreductase</keyword>
<evidence type="ECO:0000256" key="3">
    <source>
        <dbReference type="ARBA" id="ARBA00023002"/>
    </source>
</evidence>
<protein>
    <submittedName>
        <fullName evidence="7">Iron-containing alcohol dehydrogenase</fullName>
    </submittedName>
</protein>
<dbReference type="GO" id="GO:0046872">
    <property type="term" value="F:metal ion binding"/>
    <property type="evidence" value="ECO:0007669"/>
    <property type="project" value="InterPro"/>
</dbReference>
<name>A0A7T4R1G3_9GAMM</name>
<evidence type="ECO:0000256" key="1">
    <source>
        <dbReference type="ARBA" id="ARBA00001962"/>
    </source>
</evidence>
<dbReference type="Proteomes" id="UP000596063">
    <property type="component" value="Chromosome"/>
</dbReference>
<dbReference type="EMBL" id="CP066167">
    <property type="protein sequence ID" value="QQD18714.1"/>
    <property type="molecule type" value="Genomic_DNA"/>
</dbReference>
<dbReference type="AlphaFoldDB" id="A0A7T4R1G3"/>
<evidence type="ECO:0000256" key="4">
    <source>
        <dbReference type="ARBA" id="ARBA00023027"/>
    </source>
</evidence>
<feature type="domain" description="Alcohol dehydrogenase iron-type/glycerol dehydrogenase GldA" evidence="5">
    <location>
        <begin position="16"/>
        <end position="191"/>
    </location>
</feature>
<dbReference type="Gene3D" id="3.40.50.1970">
    <property type="match status" value="1"/>
</dbReference>
<dbReference type="SUPFAM" id="SSF56796">
    <property type="entry name" value="Dehydroquinate synthase-like"/>
    <property type="match status" value="1"/>
</dbReference>